<organism evidence="4">
    <name type="scientific">Aegilops tauschii</name>
    <name type="common">Tausch's goatgrass</name>
    <name type="synonym">Aegilops squarrosa</name>
    <dbReference type="NCBI Taxonomy" id="37682"/>
    <lineage>
        <taxon>Eukaryota</taxon>
        <taxon>Viridiplantae</taxon>
        <taxon>Streptophyta</taxon>
        <taxon>Embryophyta</taxon>
        <taxon>Tracheophyta</taxon>
        <taxon>Spermatophyta</taxon>
        <taxon>Magnoliopsida</taxon>
        <taxon>Liliopsida</taxon>
        <taxon>Poales</taxon>
        <taxon>Poaceae</taxon>
        <taxon>BOP clade</taxon>
        <taxon>Pooideae</taxon>
        <taxon>Triticodae</taxon>
        <taxon>Triticeae</taxon>
        <taxon>Triticinae</taxon>
        <taxon>Aegilops</taxon>
    </lineage>
</organism>
<dbReference type="GO" id="GO:0004252">
    <property type="term" value="F:serine-type endopeptidase activity"/>
    <property type="evidence" value="ECO:0007669"/>
    <property type="project" value="InterPro"/>
</dbReference>
<comment type="similarity">
    <text evidence="1">Belongs to the peptidase S8 family.</text>
</comment>
<keyword evidence="2" id="KW-0732">Signal</keyword>
<evidence type="ECO:0000256" key="1">
    <source>
        <dbReference type="ARBA" id="ARBA00011073"/>
    </source>
</evidence>
<proteinExistence type="inferred from homology"/>
<dbReference type="InterPro" id="IPR045051">
    <property type="entry name" value="SBT"/>
</dbReference>
<name>R7WDF4_AEGTA</name>
<evidence type="ECO:0000313" key="4">
    <source>
        <dbReference type="EnsemblPlants" id="EMT17895"/>
    </source>
</evidence>
<dbReference type="Gene3D" id="3.40.50.200">
    <property type="entry name" value="Peptidase S8/S53 domain"/>
    <property type="match status" value="1"/>
</dbReference>
<accession>R7WDF4</accession>
<dbReference type="InterPro" id="IPR000209">
    <property type="entry name" value="Peptidase_S8/S53_dom"/>
</dbReference>
<dbReference type="AlphaFoldDB" id="R7WDF4"/>
<dbReference type="PANTHER" id="PTHR10795">
    <property type="entry name" value="PROPROTEIN CONVERTASE SUBTILISIN/KEXIN"/>
    <property type="match status" value="1"/>
</dbReference>
<evidence type="ECO:0000259" key="3">
    <source>
        <dbReference type="Pfam" id="PF00082"/>
    </source>
</evidence>
<dbReference type="Pfam" id="PF00082">
    <property type="entry name" value="Peptidase_S8"/>
    <property type="match status" value="1"/>
</dbReference>
<protein>
    <submittedName>
        <fullName evidence="4">Subtilisin-like protease</fullName>
    </submittedName>
</protein>
<sequence>MASSMALLLLPLPPVVASTTAELDEREPHIEPASTIAELLKAALTKSRDCPEAAVLRALDEAVPDGVHVILLSLAARDIPTYDHNSISIGGFNAMQQGVHVVVCAGNYSPAASSVCNAEPWLLTVVPGHRVPRRPNR</sequence>
<dbReference type="SUPFAM" id="SSF52743">
    <property type="entry name" value="Subtilisin-like"/>
    <property type="match status" value="1"/>
</dbReference>
<dbReference type="InterPro" id="IPR036852">
    <property type="entry name" value="Peptidase_S8/S53_dom_sf"/>
</dbReference>
<dbReference type="GO" id="GO:0006508">
    <property type="term" value="P:proteolysis"/>
    <property type="evidence" value="ECO:0007669"/>
    <property type="project" value="InterPro"/>
</dbReference>
<evidence type="ECO:0000256" key="2">
    <source>
        <dbReference type="ARBA" id="ARBA00022729"/>
    </source>
</evidence>
<dbReference type="EnsemblPlants" id="EMT17895">
    <property type="protein sequence ID" value="EMT17895"/>
    <property type="gene ID" value="F775_02604"/>
</dbReference>
<reference evidence="4" key="1">
    <citation type="submission" date="2015-06" db="UniProtKB">
        <authorList>
            <consortium name="EnsemblPlants"/>
        </authorList>
    </citation>
    <scope>IDENTIFICATION</scope>
</reference>
<feature type="domain" description="Peptidase S8/S53" evidence="3">
    <location>
        <begin position="16"/>
        <end position="114"/>
    </location>
</feature>